<accession>A0A437MJS6</accession>
<proteinExistence type="predicted"/>
<dbReference type="InterPro" id="IPR023346">
    <property type="entry name" value="Lysozyme-like_dom_sf"/>
</dbReference>
<dbReference type="EMBL" id="SACL01000002">
    <property type="protein sequence ID" value="RVT97883.1"/>
    <property type="molecule type" value="Genomic_DNA"/>
</dbReference>
<evidence type="ECO:0000259" key="1">
    <source>
        <dbReference type="Pfam" id="PF01471"/>
    </source>
</evidence>
<organism evidence="2 3">
    <name type="scientific">Rhodovarius crocodyli</name>
    <dbReference type="NCBI Taxonomy" id="1979269"/>
    <lineage>
        <taxon>Bacteria</taxon>
        <taxon>Pseudomonadati</taxon>
        <taxon>Pseudomonadota</taxon>
        <taxon>Alphaproteobacteria</taxon>
        <taxon>Acetobacterales</taxon>
        <taxon>Roseomonadaceae</taxon>
        <taxon>Rhodovarius</taxon>
    </lineage>
</organism>
<dbReference type="SUPFAM" id="SSF47090">
    <property type="entry name" value="PGBD-like"/>
    <property type="match status" value="1"/>
</dbReference>
<keyword evidence="3" id="KW-1185">Reference proteome</keyword>
<name>A0A437MJS6_9PROT</name>
<dbReference type="Proteomes" id="UP000282957">
    <property type="component" value="Unassembled WGS sequence"/>
</dbReference>
<dbReference type="Gene3D" id="1.10.101.10">
    <property type="entry name" value="PGBD-like superfamily/PGBD"/>
    <property type="match status" value="1"/>
</dbReference>
<comment type="caution">
    <text evidence="2">The sequence shown here is derived from an EMBL/GenBank/DDBJ whole genome shotgun (WGS) entry which is preliminary data.</text>
</comment>
<dbReference type="InterPro" id="IPR036365">
    <property type="entry name" value="PGBD-like_sf"/>
</dbReference>
<dbReference type="Gene3D" id="1.10.530.10">
    <property type="match status" value="1"/>
</dbReference>
<dbReference type="SUPFAM" id="SSF53955">
    <property type="entry name" value="Lysozyme-like"/>
    <property type="match status" value="1"/>
</dbReference>
<sequence>MSETVLPGTRVLRVGARGEDVRWVQQRIGGVMIDGVYGPQAAGAVLAWQLKHGLLGDGTVGPRTWLALGAQGVTADPGLKPAPATSGFSIRITPAMVRTGFPKCDAPDVWAGALTGAFARFPAYTRLGAAGVIAKAEIETGGLTRIDENLFYTTEAQVRLMFGSRAGANPGALLRNPKALGDQVYAALGGYEARGGGIVQLTGYDNQLAYASYLGMSLADARAYMRTVPGAALTGPWYIWHFGGLEAANRGDMREVLRIVAGKRTQAALSGIWASIHGDDQMAAFQRWRRILGA</sequence>
<evidence type="ECO:0000313" key="2">
    <source>
        <dbReference type="EMBL" id="RVT97883.1"/>
    </source>
</evidence>
<feature type="domain" description="Peptidoglycan binding-like" evidence="1">
    <location>
        <begin position="17"/>
        <end position="68"/>
    </location>
</feature>
<dbReference type="Pfam" id="PF01471">
    <property type="entry name" value="PG_binding_1"/>
    <property type="match status" value="1"/>
</dbReference>
<dbReference type="AlphaFoldDB" id="A0A437MJS6"/>
<dbReference type="InterPro" id="IPR036366">
    <property type="entry name" value="PGBDSf"/>
</dbReference>
<evidence type="ECO:0000313" key="3">
    <source>
        <dbReference type="Proteomes" id="UP000282957"/>
    </source>
</evidence>
<protein>
    <recommendedName>
        <fullName evidence="1">Peptidoglycan binding-like domain-containing protein</fullName>
    </recommendedName>
</protein>
<dbReference type="OrthoDB" id="3809801at2"/>
<reference evidence="2 3" key="1">
    <citation type="submission" date="2019-01" db="EMBL/GenBank/DDBJ databases">
        <authorList>
            <person name="Chen W.-M."/>
        </authorList>
    </citation>
    <scope>NUCLEOTIDE SEQUENCE [LARGE SCALE GENOMIC DNA]</scope>
    <source>
        <strain evidence="2 3">CCP-6</strain>
    </source>
</reference>
<dbReference type="RefSeq" id="WP_127787112.1">
    <property type="nucleotide sequence ID" value="NZ_SACL01000002.1"/>
</dbReference>
<dbReference type="InterPro" id="IPR002477">
    <property type="entry name" value="Peptidoglycan-bd-like"/>
</dbReference>
<gene>
    <name evidence="2" type="ORF">EOD42_08825</name>
</gene>